<accession>A0A938BM70</accession>
<sequence>MKAIFKQNWALATAGKGYKAQAESFEEVAPDEPTAEDKAYEATVHELAPQPPGAPGGTPTAEDAVSVTNSGLVGFPTRPQIATLIDNAKRRIWLQMFILADDDMCDRLIKAARRGVEVKVITAPNKFAFGIDLGGMPNLGAVKKFRGTPVQIQFYNTRSDEQMHIKM</sequence>
<evidence type="ECO:0000313" key="3">
    <source>
        <dbReference type="Proteomes" id="UP000703893"/>
    </source>
</evidence>
<dbReference type="AlphaFoldDB" id="A0A938BM70"/>
<dbReference type="SUPFAM" id="SSF56024">
    <property type="entry name" value="Phospholipase D/nuclease"/>
    <property type="match status" value="1"/>
</dbReference>
<evidence type="ECO:0000259" key="1">
    <source>
        <dbReference type="Pfam" id="PF13091"/>
    </source>
</evidence>
<dbReference type="Proteomes" id="UP000703893">
    <property type="component" value="Unassembled WGS sequence"/>
</dbReference>
<evidence type="ECO:0000313" key="2">
    <source>
        <dbReference type="EMBL" id="MBM3276036.1"/>
    </source>
</evidence>
<proteinExistence type="predicted"/>
<dbReference type="EMBL" id="VGJX01000830">
    <property type="protein sequence ID" value="MBM3276036.1"/>
    <property type="molecule type" value="Genomic_DNA"/>
</dbReference>
<comment type="caution">
    <text evidence="2">The sequence shown here is derived from an EMBL/GenBank/DDBJ whole genome shotgun (WGS) entry which is preliminary data.</text>
</comment>
<dbReference type="Gene3D" id="3.30.870.10">
    <property type="entry name" value="Endonuclease Chain A"/>
    <property type="match status" value="1"/>
</dbReference>
<gene>
    <name evidence="2" type="ORF">FJZ00_12865</name>
</gene>
<organism evidence="2 3">
    <name type="scientific">Candidatus Tanganyikabacteria bacterium</name>
    <dbReference type="NCBI Taxonomy" id="2961651"/>
    <lineage>
        <taxon>Bacteria</taxon>
        <taxon>Bacillati</taxon>
        <taxon>Candidatus Sericytochromatia</taxon>
        <taxon>Candidatus Tanganyikabacteria</taxon>
    </lineage>
</organism>
<dbReference type="Pfam" id="PF13091">
    <property type="entry name" value="PLDc_2"/>
    <property type="match status" value="1"/>
</dbReference>
<feature type="domain" description="Phospholipase D-like" evidence="1">
    <location>
        <begin position="82"/>
        <end position="167"/>
    </location>
</feature>
<name>A0A938BM70_9BACT</name>
<reference evidence="2 3" key="1">
    <citation type="submission" date="2019-03" db="EMBL/GenBank/DDBJ databases">
        <title>Lake Tanganyika Metagenome-Assembled Genomes (MAGs).</title>
        <authorList>
            <person name="Tran P."/>
        </authorList>
    </citation>
    <scope>NUCLEOTIDE SEQUENCE [LARGE SCALE GENOMIC DNA]</scope>
    <source>
        <strain evidence="2">K_DeepCast_65m_m2_236</strain>
    </source>
</reference>
<protein>
    <recommendedName>
        <fullName evidence="1">Phospholipase D-like domain-containing protein</fullName>
    </recommendedName>
</protein>
<dbReference type="InterPro" id="IPR025202">
    <property type="entry name" value="PLD-like_dom"/>
</dbReference>